<dbReference type="OrthoDB" id="999895at2759"/>
<gene>
    <name evidence="1" type="ORF">HRI_005080900</name>
</gene>
<reference evidence="1" key="1">
    <citation type="submission" date="2023-05" db="EMBL/GenBank/DDBJ databases">
        <title>Genome and transcriptome analyses reveal genes involved in the formation of fine ridges on petal epidermal cells in Hibiscus trionum.</title>
        <authorList>
            <person name="Koshimizu S."/>
            <person name="Masuda S."/>
            <person name="Ishii T."/>
            <person name="Shirasu K."/>
            <person name="Hoshino A."/>
            <person name="Arita M."/>
        </authorList>
    </citation>
    <scope>NUCLEOTIDE SEQUENCE</scope>
    <source>
        <strain evidence="1">Hamamatsu line</strain>
    </source>
</reference>
<organism evidence="1 2">
    <name type="scientific">Hibiscus trionum</name>
    <name type="common">Flower of an hour</name>
    <dbReference type="NCBI Taxonomy" id="183268"/>
    <lineage>
        <taxon>Eukaryota</taxon>
        <taxon>Viridiplantae</taxon>
        <taxon>Streptophyta</taxon>
        <taxon>Embryophyta</taxon>
        <taxon>Tracheophyta</taxon>
        <taxon>Spermatophyta</taxon>
        <taxon>Magnoliopsida</taxon>
        <taxon>eudicotyledons</taxon>
        <taxon>Gunneridae</taxon>
        <taxon>Pentapetalae</taxon>
        <taxon>rosids</taxon>
        <taxon>malvids</taxon>
        <taxon>Malvales</taxon>
        <taxon>Malvaceae</taxon>
        <taxon>Malvoideae</taxon>
        <taxon>Hibiscus</taxon>
    </lineage>
</organism>
<dbReference type="AlphaFoldDB" id="A0A9W7JJ66"/>
<dbReference type="PANTHER" id="PTHR35218:SF9">
    <property type="entry name" value="ENDONUCLEASE_EXONUCLEASE_PHOSPHATASE DOMAIN-CONTAINING PROTEIN"/>
    <property type="match status" value="1"/>
</dbReference>
<dbReference type="PANTHER" id="PTHR35218">
    <property type="entry name" value="RNASE H DOMAIN-CONTAINING PROTEIN"/>
    <property type="match status" value="1"/>
</dbReference>
<evidence type="ECO:0000313" key="1">
    <source>
        <dbReference type="EMBL" id="GMJ14117.1"/>
    </source>
</evidence>
<dbReference type="EMBL" id="BSYR01000069">
    <property type="protein sequence ID" value="GMJ14117.1"/>
    <property type="molecule type" value="Genomic_DNA"/>
</dbReference>
<proteinExistence type="predicted"/>
<keyword evidence="2" id="KW-1185">Reference proteome</keyword>
<comment type="caution">
    <text evidence="1">The sequence shown here is derived from an EMBL/GenBank/DDBJ whole genome shotgun (WGS) entry which is preliminary data.</text>
</comment>
<dbReference type="InterPro" id="IPR036691">
    <property type="entry name" value="Endo/exonu/phosph_ase_sf"/>
</dbReference>
<dbReference type="Proteomes" id="UP001165190">
    <property type="component" value="Unassembled WGS sequence"/>
</dbReference>
<name>A0A9W7JJ66_HIBTR</name>
<sequence>MKIVCWNVRGLGKLRAVRRLRSKIRVVHPQILFLMETKVSAVHMEKIRRKCGFIHGLDIDADGSRGGLSLWWSAEFMVTLCSYSSFHIDVNVTDGDSNNI</sequence>
<accession>A0A9W7JJ66</accession>
<dbReference type="Gene3D" id="3.60.10.10">
    <property type="entry name" value="Endonuclease/exonuclease/phosphatase"/>
    <property type="match status" value="1"/>
</dbReference>
<evidence type="ECO:0008006" key="3">
    <source>
        <dbReference type="Google" id="ProtNLM"/>
    </source>
</evidence>
<protein>
    <recommendedName>
        <fullName evidence="3">Endonuclease/exonuclease/phosphatase domain-containing protein</fullName>
    </recommendedName>
</protein>
<evidence type="ECO:0000313" key="2">
    <source>
        <dbReference type="Proteomes" id="UP001165190"/>
    </source>
</evidence>
<dbReference type="SUPFAM" id="SSF56219">
    <property type="entry name" value="DNase I-like"/>
    <property type="match status" value="1"/>
</dbReference>